<feature type="domain" description="Peptidase M24" evidence="1">
    <location>
        <begin position="164"/>
        <end position="371"/>
    </location>
</feature>
<dbReference type="InterPro" id="IPR000587">
    <property type="entry name" value="Creatinase_N"/>
</dbReference>
<evidence type="ECO:0000313" key="3">
    <source>
        <dbReference type="EMBL" id="PJR09243.1"/>
    </source>
</evidence>
<evidence type="ECO:0008006" key="5">
    <source>
        <dbReference type="Google" id="ProtNLM"/>
    </source>
</evidence>
<dbReference type="Pfam" id="PF00557">
    <property type="entry name" value="Peptidase_M24"/>
    <property type="match status" value="1"/>
</dbReference>
<comment type="caution">
    <text evidence="3">The sequence shown here is derived from an EMBL/GenBank/DDBJ whole genome shotgun (WGS) entry which is preliminary data.</text>
</comment>
<proteinExistence type="predicted"/>
<dbReference type="InterPro" id="IPR029149">
    <property type="entry name" value="Creatin/AminoP/Spt16_N"/>
</dbReference>
<dbReference type="Pfam" id="PF01321">
    <property type="entry name" value="Creatinase_N"/>
    <property type="match status" value="1"/>
</dbReference>
<dbReference type="Proteomes" id="UP000231987">
    <property type="component" value="Unassembled WGS sequence"/>
</dbReference>
<name>A0A2J0YTF6_RHIML</name>
<dbReference type="Gene3D" id="3.40.350.10">
    <property type="entry name" value="Creatinase/prolidase N-terminal domain"/>
    <property type="match status" value="1"/>
</dbReference>
<gene>
    <name evidence="3" type="ORF">CEJ86_31665</name>
</gene>
<organism evidence="3 4">
    <name type="scientific">Rhizobium meliloti</name>
    <name type="common">Ensifer meliloti</name>
    <name type="synonym">Sinorhizobium meliloti</name>
    <dbReference type="NCBI Taxonomy" id="382"/>
    <lineage>
        <taxon>Bacteria</taxon>
        <taxon>Pseudomonadati</taxon>
        <taxon>Pseudomonadota</taxon>
        <taxon>Alphaproteobacteria</taxon>
        <taxon>Hyphomicrobiales</taxon>
        <taxon>Rhizobiaceae</taxon>
        <taxon>Sinorhizobium/Ensifer group</taxon>
        <taxon>Sinorhizobium</taxon>
    </lineage>
</organism>
<dbReference type="AlphaFoldDB" id="A0A2J0YTF6"/>
<evidence type="ECO:0000259" key="2">
    <source>
        <dbReference type="Pfam" id="PF01321"/>
    </source>
</evidence>
<dbReference type="PANTHER" id="PTHR46112">
    <property type="entry name" value="AMINOPEPTIDASE"/>
    <property type="match status" value="1"/>
</dbReference>
<sequence length="386" mass="42485">MTYFSRSEMTRRIEALRKKLAAENIDFAFMHTADSVFYMSGVPLLSEWGRPMWAILPVSGTSAVCGAALEQETMEAHNVFDEVLAYGDDENVVHTSLRMCADFIARQSSGTVRIGIEEALMPVGIHRALTARFSQAEFVEISPLIEDLRLIKSDEEVRILELGGQLAKIGANAFLDALHENVTELAVAAHAVAETNKAMGALSINGLTSTYAYAQFGDHTLTPHLHPTSRRLKRGDLVALNIFPVMWGYCTELERTFVFGEPTQAQKKPLDAVNEAFDAIKLALKPGVTMSDMALMEREIFRKVDLADYVRHGTGHALGIMIGAGGREERGELRVYNSGKLMANMVNSVEPAVYIPGVGGFRHSDVMLITEDGARNTTDFPRDIGF</sequence>
<dbReference type="InterPro" id="IPR000994">
    <property type="entry name" value="Pept_M24"/>
</dbReference>
<evidence type="ECO:0000313" key="4">
    <source>
        <dbReference type="Proteomes" id="UP000231987"/>
    </source>
</evidence>
<dbReference type="SUPFAM" id="SSF53092">
    <property type="entry name" value="Creatinase/prolidase N-terminal domain"/>
    <property type="match status" value="1"/>
</dbReference>
<dbReference type="InterPro" id="IPR036005">
    <property type="entry name" value="Creatinase/aminopeptidase-like"/>
</dbReference>
<dbReference type="EMBL" id="NJGD01000032">
    <property type="protein sequence ID" value="PJR09243.1"/>
    <property type="molecule type" value="Genomic_DNA"/>
</dbReference>
<reference evidence="3 4" key="1">
    <citation type="submission" date="2017-06" db="EMBL/GenBank/DDBJ databases">
        <title>Ensifer strains isolated from leguminous trees and herbs display diverse denitrification phenotypes with some acting as strong N2O sinks.</title>
        <authorList>
            <person name="Woliy K."/>
            <person name="Mania D."/>
            <person name="Bakken L.R."/>
            <person name="Frostegard A."/>
        </authorList>
    </citation>
    <scope>NUCLEOTIDE SEQUENCE [LARGE SCALE GENOMIC DNA]</scope>
    <source>
        <strain evidence="3 4">AC50a</strain>
    </source>
</reference>
<accession>A0A2J0YTF6</accession>
<dbReference type="CDD" id="cd01066">
    <property type="entry name" value="APP_MetAP"/>
    <property type="match status" value="1"/>
</dbReference>
<dbReference type="SUPFAM" id="SSF55920">
    <property type="entry name" value="Creatinase/aminopeptidase"/>
    <property type="match status" value="1"/>
</dbReference>
<dbReference type="Gene3D" id="3.90.230.10">
    <property type="entry name" value="Creatinase/methionine aminopeptidase superfamily"/>
    <property type="match status" value="1"/>
</dbReference>
<feature type="domain" description="Creatinase N-terminal" evidence="2">
    <location>
        <begin position="12"/>
        <end position="151"/>
    </location>
</feature>
<evidence type="ECO:0000259" key="1">
    <source>
        <dbReference type="Pfam" id="PF00557"/>
    </source>
</evidence>
<protein>
    <recommendedName>
        <fullName evidence="5">Aminopeptidase P family protein</fullName>
    </recommendedName>
</protein>
<dbReference type="InterPro" id="IPR050659">
    <property type="entry name" value="Peptidase_M24B"/>
</dbReference>
<dbReference type="PANTHER" id="PTHR46112:SF2">
    <property type="entry name" value="XAA-PRO AMINOPEPTIDASE P-RELATED"/>
    <property type="match status" value="1"/>
</dbReference>
<dbReference type="RefSeq" id="WP_100674932.1">
    <property type="nucleotide sequence ID" value="NZ_NJGD01000032.1"/>
</dbReference>